<gene>
    <name evidence="9" type="ORF">CFAM422_010326</name>
</gene>
<evidence type="ECO:0000313" key="10">
    <source>
        <dbReference type="Proteomes" id="UP000801864"/>
    </source>
</evidence>
<evidence type="ECO:0000256" key="7">
    <source>
        <dbReference type="SAM" id="MobiDB-lite"/>
    </source>
</evidence>
<dbReference type="InterPro" id="IPR051048">
    <property type="entry name" value="Peptidase_S8/S53_subtilisin"/>
</dbReference>
<feature type="compositionally biased region" description="Basic and acidic residues" evidence="7">
    <location>
        <begin position="324"/>
        <end position="352"/>
    </location>
</feature>
<evidence type="ECO:0000259" key="8">
    <source>
        <dbReference type="Pfam" id="PF00082"/>
    </source>
</evidence>
<keyword evidence="3 5" id="KW-0378">Hydrolase</keyword>
<dbReference type="InterPro" id="IPR002110">
    <property type="entry name" value="Ankyrin_rpt"/>
</dbReference>
<dbReference type="SUPFAM" id="SSF48403">
    <property type="entry name" value="Ankyrin repeat"/>
    <property type="match status" value="1"/>
</dbReference>
<sequence length="995" mass="112511">MDSGFQGPEKPSRVASGLMEDGDVYDLDNEDEFLPPTATISGFGVDHVRQQFDQDIDEARKFSIQSLDEAERNRQRAQFVLARATEWDKTTWEGQNFLHYLAYDHNPKPSISLQWLMARAIVKLPHLMGRMDKANRTPLTTALYVGNERFSHAVCNNVGSKTRERIKPELLNECKPHDNDREITCLHTALTCDFSTEEQREKIVKSICSFVPEELFRITDHRGRTPLHLAVEYERCCKTQVGIVEELLLRGSQALDVDILTYNRTYSVYQYHESTRKVVQRRSDQTPARETRGDKLKLSDTKSDPKRAPSKLEIGAMGPLSLSGDKEGPVSSLKRRDSITTTSRDRSGHKLQLDTQVVSSPLRGSPIDSAQNTIRAAALQKEEERSQAAKLISEQLKLLYLRTQRPDRASRCLRLQDEQDKELWFDFGPPKKLRKNEFQKQFGHLKLDSVLQYVAFPQIELIEDDDGPATRRKTRTDLIFFFNWLKQKGVKRIVKVIVDDLKTPSHSDEAIEEALESFNVEILDWRRLDLDPVSLTRVGMCLRELHLQWSGKNTTLRAWSEKEGLAMIPTLETISVTQVESSESDTRVNSNFKDFVKRVHESWRSDKQPIINGPIPAHNYLLGMGILTREGQLNQSQERGVDPHKWMQCMEHFNSHFRQIRALRDKITDASLTPVVVALIDDGTDIMHPDLKGMGFPGKSFHHYREGSTWRVSPYWDSPSGHGTLMARLIHRICPSAIIHVIKLQTFATEGSTKLQINPDSAIQAINYAAEQGAQIISMSWTIKPPTEPTKKADFDHAINNALNIKGLLMFCAASDQGKSADLMYPHGSNPNSFRIGAAKATGSMLDTVGDAHELSFIFPGHEVVIDHNYQDVQDKTFQKFEAHSGSSVATALATGLAALVMECVRLGIMHTNETNQSDHTVAITKEDLTKIRERQQMEHALTSIGTSHLTKNKYIEVWKTFSGAAEDLKNSEGDRIGQLGRIAGLARMFLRKGA</sequence>
<protein>
    <submittedName>
        <fullName evidence="9">Major intracellular serine protease</fullName>
    </submittedName>
</protein>
<dbReference type="InterPro" id="IPR015500">
    <property type="entry name" value="Peptidase_S8_subtilisin-rel"/>
</dbReference>
<dbReference type="Proteomes" id="UP000801864">
    <property type="component" value="Unassembled WGS sequence"/>
</dbReference>
<dbReference type="SUPFAM" id="SSF52743">
    <property type="entry name" value="Subtilisin-like"/>
    <property type="match status" value="1"/>
</dbReference>
<dbReference type="AlphaFoldDB" id="A0A9P5CAG3"/>
<evidence type="ECO:0000256" key="6">
    <source>
        <dbReference type="SAM" id="Coils"/>
    </source>
</evidence>
<organism evidence="9 10">
    <name type="scientific">Trichoderma lentiforme</name>
    <dbReference type="NCBI Taxonomy" id="1567552"/>
    <lineage>
        <taxon>Eukaryota</taxon>
        <taxon>Fungi</taxon>
        <taxon>Dikarya</taxon>
        <taxon>Ascomycota</taxon>
        <taxon>Pezizomycotina</taxon>
        <taxon>Sordariomycetes</taxon>
        <taxon>Hypocreomycetidae</taxon>
        <taxon>Hypocreales</taxon>
        <taxon>Hypocreaceae</taxon>
        <taxon>Trichoderma</taxon>
    </lineage>
</organism>
<evidence type="ECO:0000256" key="4">
    <source>
        <dbReference type="ARBA" id="ARBA00022825"/>
    </source>
</evidence>
<reference evidence="9 10" key="1">
    <citation type="submission" date="2018-06" db="EMBL/GenBank/DDBJ databases">
        <title>Genome analysis of cellulolytic fungus Trichoderma lentiforme CFAM-422.</title>
        <authorList>
            <person name="Steindorff A.S."/>
            <person name="Formighieri E.F."/>
            <person name="Midorikawa G.E.O."/>
            <person name="Tamietti M.S."/>
            <person name="Ramos E.Z."/>
            <person name="Silva A.S."/>
            <person name="Bon E.P.S."/>
            <person name="Mendes T.D."/>
            <person name="Damaso M.C.T."/>
            <person name="Favaro L.C.L."/>
        </authorList>
    </citation>
    <scope>NUCLEOTIDE SEQUENCE [LARGE SCALE GENOMIC DNA]</scope>
    <source>
        <strain evidence="9 10">CFAM-422</strain>
    </source>
</reference>
<name>A0A9P5CAG3_9HYPO</name>
<comment type="similarity">
    <text evidence="1 5">Belongs to the peptidase S8 family.</text>
</comment>
<proteinExistence type="inferred from homology"/>
<dbReference type="GO" id="GO:0004252">
    <property type="term" value="F:serine-type endopeptidase activity"/>
    <property type="evidence" value="ECO:0007669"/>
    <property type="project" value="UniProtKB-UniRule"/>
</dbReference>
<feature type="coiled-coil region" evidence="6">
    <location>
        <begin position="367"/>
        <end position="394"/>
    </location>
</feature>
<comment type="caution">
    <text evidence="9">The sequence shown here is derived from an EMBL/GenBank/DDBJ whole genome shotgun (WGS) entry which is preliminary data.</text>
</comment>
<keyword evidence="4 5" id="KW-0720">Serine protease</keyword>
<dbReference type="PANTHER" id="PTHR43399">
    <property type="entry name" value="SUBTILISIN-RELATED"/>
    <property type="match status" value="1"/>
</dbReference>
<keyword evidence="10" id="KW-1185">Reference proteome</keyword>
<evidence type="ECO:0000313" key="9">
    <source>
        <dbReference type="EMBL" id="KAF3063041.1"/>
    </source>
</evidence>
<accession>A0A9P5CAG3</accession>
<feature type="domain" description="Peptidase S8/S53" evidence="8">
    <location>
        <begin position="675"/>
        <end position="903"/>
    </location>
</feature>
<keyword evidence="2 5" id="KW-0645">Protease</keyword>
<feature type="active site" description="Charge relay system" evidence="5">
    <location>
        <position position="681"/>
    </location>
</feature>
<evidence type="ECO:0000256" key="1">
    <source>
        <dbReference type="ARBA" id="ARBA00011073"/>
    </source>
</evidence>
<dbReference type="GO" id="GO:0006508">
    <property type="term" value="P:proteolysis"/>
    <property type="evidence" value="ECO:0007669"/>
    <property type="project" value="UniProtKB-KW"/>
</dbReference>
<dbReference type="InterPro" id="IPR036770">
    <property type="entry name" value="Ankyrin_rpt-contain_sf"/>
</dbReference>
<dbReference type="InterPro" id="IPR036852">
    <property type="entry name" value="Peptidase_S8/S53_dom_sf"/>
</dbReference>
<evidence type="ECO:0000256" key="2">
    <source>
        <dbReference type="ARBA" id="ARBA00022670"/>
    </source>
</evidence>
<dbReference type="PRINTS" id="PR00723">
    <property type="entry name" value="SUBTILISIN"/>
</dbReference>
<evidence type="ECO:0000256" key="3">
    <source>
        <dbReference type="ARBA" id="ARBA00022801"/>
    </source>
</evidence>
<feature type="region of interest" description="Disordered" evidence="7">
    <location>
        <begin position="276"/>
        <end position="353"/>
    </location>
</feature>
<keyword evidence="6" id="KW-0175">Coiled coil</keyword>
<dbReference type="Pfam" id="PF00023">
    <property type="entry name" value="Ank"/>
    <property type="match status" value="1"/>
</dbReference>
<dbReference type="CDD" id="cd07491">
    <property type="entry name" value="Peptidases_S8_7"/>
    <property type="match status" value="1"/>
</dbReference>
<feature type="active site" description="Charge relay system" evidence="5">
    <location>
        <position position="722"/>
    </location>
</feature>
<feature type="compositionally biased region" description="Basic and acidic residues" evidence="7">
    <location>
        <begin position="276"/>
        <end position="307"/>
    </location>
</feature>
<dbReference type="PROSITE" id="PS51892">
    <property type="entry name" value="SUBTILASE"/>
    <property type="match status" value="1"/>
</dbReference>
<dbReference type="Pfam" id="PF00082">
    <property type="entry name" value="Peptidase_S8"/>
    <property type="match status" value="1"/>
</dbReference>
<dbReference type="InterPro" id="IPR000209">
    <property type="entry name" value="Peptidase_S8/S53_dom"/>
</dbReference>
<dbReference type="EMBL" id="QLNT01000020">
    <property type="protein sequence ID" value="KAF3063041.1"/>
    <property type="molecule type" value="Genomic_DNA"/>
</dbReference>
<dbReference type="Gene3D" id="3.40.50.200">
    <property type="entry name" value="Peptidase S8/S53 domain"/>
    <property type="match status" value="1"/>
</dbReference>
<dbReference type="Gene3D" id="1.25.40.20">
    <property type="entry name" value="Ankyrin repeat-containing domain"/>
    <property type="match status" value="1"/>
</dbReference>
<evidence type="ECO:0000256" key="5">
    <source>
        <dbReference type="PROSITE-ProRule" id="PRU01240"/>
    </source>
</evidence>
<feature type="active site" description="Charge relay system" evidence="5">
    <location>
        <position position="888"/>
    </location>
</feature>
<dbReference type="PANTHER" id="PTHR43399:SF4">
    <property type="entry name" value="CELL WALL-ASSOCIATED PROTEASE"/>
    <property type="match status" value="1"/>
</dbReference>